<dbReference type="OrthoDB" id="7874461at2"/>
<organism evidence="3 4">
    <name type="scientific">Edaphosphingomonas laterariae</name>
    <dbReference type="NCBI Taxonomy" id="861865"/>
    <lineage>
        <taxon>Bacteria</taxon>
        <taxon>Pseudomonadati</taxon>
        <taxon>Pseudomonadota</taxon>
        <taxon>Alphaproteobacteria</taxon>
        <taxon>Sphingomonadales</taxon>
        <taxon>Rhizorhabdaceae</taxon>
        <taxon>Edaphosphingomonas</taxon>
    </lineage>
</organism>
<feature type="domain" description="Ice-binding protein C-terminal" evidence="2">
    <location>
        <begin position="170"/>
        <end position="194"/>
    </location>
</feature>
<accession>A0A239BLJ1</accession>
<name>A0A239BLJ1_9SPHN</name>
<gene>
    <name evidence="3" type="ORF">SAMN06295912_101205</name>
</gene>
<dbReference type="AlphaFoldDB" id="A0A239BLJ1"/>
<dbReference type="InterPro" id="IPR013424">
    <property type="entry name" value="Ice-binding_C"/>
</dbReference>
<dbReference type="Proteomes" id="UP000198281">
    <property type="component" value="Unassembled WGS sequence"/>
</dbReference>
<evidence type="ECO:0000259" key="2">
    <source>
        <dbReference type="Pfam" id="PF07589"/>
    </source>
</evidence>
<dbReference type="EMBL" id="FZOS01000001">
    <property type="protein sequence ID" value="SNS07894.1"/>
    <property type="molecule type" value="Genomic_DNA"/>
</dbReference>
<evidence type="ECO:0000313" key="3">
    <source>
        <dbReference type="EMBL" id="SNS07894.1"/>
    </source>
</evidence>
<dbReference type="Pfam" id="PF07589">
    <property type="entry name" value="PEP-CTERM"/>
    <property type="match status" value="1"/>
</dbReference>
<sequence length="200" mass="20822">MGIFRELTLAGTALAATAAIGTAPAQAALVVNGDFETGDFTGWTQGGSTTFDSVTDDAGVVFDGDYSARLGSLTGSTLTQVLDVVAGATYTLTFALANLDKDATNSFSVALGDTTFALPDNFVPFDYGTFTVSTVATGSTLNLAFAFLNEPSYWLLDNVSVEGQNGVPVVPEPTTWAMLLVGFGVVGSTMRRRRKVVAFS</sequence>
<evidence type="ECO:0000256" key="1">
    <source>
        <dbReference type="SAM" id="SignalP"/>
    </source>
</evidence>
<feature type="chain" id="PRO_5012150348" evidence="1">
    <location>
        <begin position="28"/>
        <end position="200"/>
    </location>
</feature>
<dbReference type="InterPro" id="IPR008979">
    <property type="entry name" value="Galactose-bd-like_sf"/>
</dbReference>
<protein>
    <submittedName>
        <fullName evidence="3">PEP-CTERM protein-sorting domain-containing protein</fullName>
    </submittedName>
</protein>
<keyword evidence="1" id="KW-0732">Signal</keyword>
<dbReference type="NCBIfam" id="NF035944">
    <property type="entry name" value="PEPxxWA-CTERM"/>
    <property type="match status" value="1"/>
</dbReference>
<dbReference type="SUPFAM" id="SSF49785">
    <property type="entry name" value="Galactose-binding domain-like"/>
    <property type="match status" value="1"/>
</dbReference>
<dbReference type="Gene3D" id="2.60.120.260">
    <property type="entry name" value="Galactose-binding domain-like"/>
    <property type="match status" value="1"/>
</dbReference>
<dbReference type="RefSeq" id="WP_089217729.1">
    <property type="nucleotide sequence ID" value="NZ_FZOS01000001.1"/>
</dbReference>
<evidence type="ECO:0000313" key="4">
    <source>
        <dbReference type="Proteomes" id="UP000198281"/>
    </source>
</evidence>
<keyword evidence="4" id="KW-1185">Reference proteome</keyword>
<feature type="signal peptide" evidence="1">
    <location>
        <begin position="1"/>
        <end position="27"/>
    </location>
</feature>
<proteinExistence type="predicted"/>
<reference evidence="4" key="1">
    <citation type="submission" date="2017-06" db="EMBL/GenBank/DDBJ databases">
        <authorList>
            <person name="Varghese N."/>
            <person name="Submissions S."/>
        </authorList>
    </citation>
    <scope>NUCLEOTIDE SEQUENCE [LARGE SCALE GENOMIC DNA]</scope>
    <source>
        <strain evidence="4">LNB2</strain>
    </source>
</reference>
<dbReference type="NCBIfam" id="TIGR02595">
    <property type="entry name" value="PEP_CTERM"/>
    <property type="match status" value="1"/>
</dbReference>